<reference evidence="1" key="1">
    <citation type="submission" date="2021-06" db="EMBL/GenBank/DDBJ databases">
        <authorList>
            <person name="Kallberg Y."/>
            <person name="Tangrot J."/>
            <person name="Rosling A."/>
        </authorList>
    </citation>
    <scope>NUCLEOTIDE SEQUENCE</scope>
    <source>
        <strain evidence="1">87-6 pot B 2015</strain>
    </source>
</reference>
<evidence type="ECO:0000313" key="2">
    <source>
        <dbReference type="Proteomes" id="UP000789375"/>
    </source>
</evidence>
<dbReference type="EMBL" id="CAJVPP010023542">
    <property type="protein sequence ID" value="CAG8747592.1"/>
    <property type="molecule type" value="Genomic_DNA"/>
</dbReference>
<feature type="non-terminal residue" evidence="1">
    <location>
        <position position="1"/>
    </location>
</feature>
<dbReference type="AlphaFoldDB" id="A0A9N9IS69"/>
<proteinExistence type="predicted"/>
<evidence type="ECO:0000313" key="1">
    <source>
        <dbReference type="EMBL" id="CAG8747592.1"/>
    </source>
</evidence>
<gene>
    <name evidence="1" type="ORF">FMOSSE_LOCUS16474</name>
</gene>
<dbReference type="Proteomes" id="UP000789375">
    <property type="component" value="Unassembled WGS sequence"/>
</dbReference>
<sequence>TISDQQQQQPQPFDSMPQNFVVYYIYTIQPTSKYRFASTYPTFLRSTASTETPVPL</sequence>
<name>A0A9N9IS69_FUNMO</name>
<organism evidence="1 2">
    <name type="scientific">Funneliformis mosseae</name>
    <name type="common">Endomycorrhizal fungus</name>
    <name type="synonym">Glomus mosseae</name>
    <dbReference type="NCBI Taxonomy" id="27381"/>
    <lineage>
        <taxon>Eukaryota</taxon>
        <taxon>Fungi</taxon>
        <taxon>Fungi incertae sedis</taxon>
        <taxon>Mucoromycota</taxon>
        <taxon>Glomeromycotina</taxon>
        <taxon>Glomeromycetes</taxon>
        <taxon>Glomerales</taxon>
        <taxon>Glomeraceae</taxon>
        <taxon>Funneliformis</taxon>
    </lineage>
</organism>
<protein>
    <submittedName>
        <fullName evidence="1">13287_t:CDS:1</fullName>
    </submittedName>
</protein>
<keyword evidence="2" id="KW-1185">Reference proteome</keyword>
<accession>A0A9N9IS69</accession>
<comment type="caution">
    <text evidence="1">The sequence shown here is derived from an EMBL/GenBank/DDBJ whole genome shotgun (WGS) entry which is preliminary data.</text>
</comment>